<gene>
    <name evidence="1" type="ORF">J1N35_007325</name>
</gene>
<keyword evidence="2" id="KW-1185">Reference proteome</keyword>
<evidence type="ECO:0000313" key="1">
    <source>
        <dbReference type="EMBL" id="KAH1113947.1"/>
    </source>
</evidence>
<reference evidence="1 2" key="1">
    <citation type="journal article" date="2021" name="Plant Biotechnol. J.">
        <title>Multi-omics assisted identification of the key and species-specific regulatory components of drought-tolerant mechanisms in Gossypium stocksii.</title>
        <authorList>
            <person name="Yu D."/>
            <person name="Ke L."/>
            <person name="Zhang D."/>
            <person name="Wu Y."/>
            <person name="Sun Y."/>
            <person name="Mei J."/>
            <person name="Sun J."/>
            <person name="Sun Y."/>
        </authorList>
    </citation>
    <scope>NUCLEOTIDE SEQUENCE [LARGE SCALE GENOMIC DNA]</scope>
    <source>
        <strain evidence="2">cv. E1</strain>
        <tissue evidence="1">Leaf</tissue>
    </source>
</reference>
<dbReference type="Proteomes" id="UP000828251">
    <property type="component" value="Unassembled WGS sequence"/>
</dbReference>
<sequence>MKSKYYPQGEFMHAELGSYPSYTWRSIWGARHLLDEGIGWRIGDGKSINIWNDRWIPCPGNGRVRCQQIDIRYITVADLIDNDSNTWKQTIIRTLLGDEQLRSILSIPLVSSRPPDALVWRGDNTGSYTVKSGYKWIITEGGNRMHNGSTSRFFTVIWELKLPSKI</sequence>
<evidence type="ECO:0008006" key="3">
    <source>
        <dbReference type="Google" id="ProtNLM"/>
    </source>
</evidence>
<dbReference type="OrthoDB" id="1001780at2759"/>
<dbReference type="EMBL" id="JAIQCV010000003">
    <property type="protein sequence ID" value="KAH1113947.1"/>
    <property type="molecule type" value="Genomic_DNA"/>
</dbReference>
<proteinExistence type="predicted"/>
<name>A0A9D3W6U4_9ROSI</name>
<dbReference type="AlphaFoldDB" id="A0A9D3W6U4"/>
<evidence type="ECO:0000313" key="2">
    <source>
        <dbReference type="Proteomes" id="UP000828251"/>
    </source>
</evidence>
<comment type="caution">
    <text evidence="1">The sequence shown here is derived from an EMBL/GenBank/DDBJ whole genome shotgun (WGS) entry which is preliminary data.</text>
</comment>
<protein>
    <recommendedName>
        <fullName evidence="3">Reverse transcriptase zinc-binding domain-containing protein</fullName>
    </recommendedName>
</protein>
<organism evidence="1 2">
    <name type="scientific">Gossypium stocksii</name>
    <dbReference type="NCBI Taxonomy" id="47602"/>
    <lineage>
        <taxon>Eukaryota</taxon>
        <taxon>Viridiplantae</taxon>
        <taxon>Streptophyta</taxon>
        <taxon>Embryophyta</taxon>
        <taxon>Tracheophyta</taxon>
        <taxon>Spermatophyta</taxon>
        <taxon>Magnoliopsida</taxon>
        <taxon>eudicotyledons</taxon>
        <taxon>Gunneridae</taxon>
        <taxon>Pentapetalae</taxon>
        <taxon>rosids</taxon>
        <taxon>malvids</taxon>
        <taxon>Malvales</taxon>
        <taxon>Malvaceae</taxon>
        <taxon>Malvoideae</taxon>
        <taxon>Gossypium</taxon>
    </lineage>
</organism>
<accession>A0A9D3W6U4</accession>